<accession>L9YW83</accession>
<evidence type="ECO:0000313" key="2">
    <source>
        <dbReference type="Proteomes" id="UP000011592"/>
    </source>
</evidence>
<dbReference type="EMBL" id="AOIJ01000063">
    <property type="protein sequence ID" value="ELY77158.1"/>
    <property type="molecule type" value="Genomic_DNA"/>
</dbReference>
<comment type="caution">
    <text evidence="1">The sequence shown here is derived from an EMBL/GenBank/DDBJ whole genome shotgun (WGS) entry which is preliminary data.</text>
</comment>
<evidence type="ECO:0000313" key="1">
    <source>
        <dbReference type="EMBL" id="ELY77158.1"/>
    </source>
</evidence>
<reference evidence="1 2" key="1">
    <citation type="journal article" date="2014" name="PLoS Genet.">
        <title>Phylogenetically driven sequencing of extremely halophilic archaea reveals strategies for static and dynamic osmo-response.</title>
        <authorList>
            <person name="Becker E.A."/>
            <person name="Seitzer P.M."/>
            <person name="Tritt A."/>
            <person name="Larsen D."/>
            <person name="Krusor M."/>
            <person name="Yao A.I."/>
            <person name="Wu D."/>
            <person name="Madern D."/>
            <person name="Eisen J.A."/>
            <person name="Darling A.E."/>
            <person name="Facciotti M.T."/>
        </authorList>
    </citation>
    <scope>NUCLEOTIDE SEQUENCE [LARGE SCALE GENOMIC DNA]</scope>
    <source>
        <strain evidence="1 2">JCM 14663</strain>
    </source>
</reference>
<organism evidence="1 2">
    <name type="scientific">Natrinema gari JCM 14663</name>
    <dbReference type="NCBI Taxonomy" id="1230459"/>
    <lineage>
        <taxon>Archaea</taxon>
        <taxon>Methanobacteriati</taxon>
        <taxon>Methanobacteriota</taxon>
        <taxon>Stenosarchaea group</taxon>
        <taxon>Halobacteria</taxon>
        <taxon>Halobacteriales</taxon>
        <taxon>Natrialbaceae</taxon>
        <taxon>Natrinema</taxon>
    </lineage>
</organism>
<dbReference type="Proteomes" id="UP000011592">
    <property type="component" value="Unassembled WGS sequence"/>
</dbReference>
<keyword evidence="2" id="KW-1185">Reference proteome</keyword>
<gene>
    <name evidence="1" type="ORF">C486_16965</name>
</gene>
<protein>
    <submittedName>
        <fullName evidence="1">Uncharacterized protein</fullName>
    </submittedName>
</protein>
<sequence>MAEFEATFGKISDEAYNAVCMGAEGYEYDFTVESDCLPG</sequence>
<proteinExistence type="predicted"/>
<dbReference type="PATRIC" id="fig|1230459.4.peg.3382"/>
<name>L9YW83_9EURY</name>
<dbReference type="AlphaFoldDB" id="L9YW83"/>